<protein>
    <submittedName>
        <fullName evidence="1">Uncharacterized protein</fullName>
    </submittedName>
</protein>
<reference evidence="1" key="3">
    <citation type="submission" date="2020-02" db="EMBL/GenBank/DDBJ databases">
        <authorList>
            <person name="Matsumoto Y."/>
            <person name="Motooka D."/>
            <person name="Nakamura S."/>
        </authorList>
    </citation>
    <scope>NUCLEOTIDE SEQUENCE</scope>
    <source>
        <strain evidence="1">JCM 16367</strain>
    </source>
</reference>
<dbReference type="EMBL" id="MVIC01000010">
    <property type="protein sequence ID" value="ORB15909.1"/>
    <property type="molecule type" value="Genomic_DNA"/>
</dbReference>
<dbReference type="Proteomes" id="UP000192374">
    <property type="component" value="Unassembled WGS sequence"/>
</dbReference>
<evidence type="ECO:0000313" key="4">
    <source>
        <dbReference type="Proteomes" id="UP000466894"/>
    </source>
</evidence>
<keyword evidence="3" id="KW-1185">Reference proteome</keyword>
<organism evidence="1 4">
    <name type="scientific">Mycobacterium noviomagense</name>
    <dbReference type="NCBI Taxonomy" id="459858"/>
    <lineage>
        <taxon>Bacteria</taxon>
        <taxon>Bacillati</taxon>
        <taxon>Actinomycetota</taxon>
        <taxon>Actinomycetes</taxon>
        <taxon>Mycobacteriales</taxon>
        <taxon>Mycobacteriaceae</taxon>
        <taxon>Mycobacterium</taxon>
    </lineage>
</organism>
<proteinExistence type="predicted"/>
<evidence type="ECO:0000313" key="3">
    <source>
        <dbReference type="Proteomes" id="UP000192374"/>
    </source>
</evidence>
<dbReference type="AlphaFoldDB" id="A0A7I7PA24"/>
<dbReference type="Proteomes" id="UP000466894">
    <property type="component" value="Chromosome"/>
</dbReference>
<reference evidence="1 4" key="2">
    <citation type="journal article" date="2019" name="Emerg. Microbes Infect.">
        <title>Comprehensive subspecies identification of 175 nontuberculous mycobacteria species based on 7547 genomic profiles.</title>
        <authorList>
            <person name="Matsumoto Y."/>
            <person name="Kinjo T."/>
            <person name="Motooka D."/>
            <person name="Nabeya D."/>
            <person name="Jung N."/>
            <person name="Uechi K."/>
            <person name="Horii T."/>
            <person name="Iida T."/>
            <person name="Fujita J."/>
            <person name="Nakamura S."/>
        </authorList>
    </citation>
    <scope>NUCLEOTIDE SEQUENCE [LARGE SCALE GENOMIC DNA]</scope>
    <source>
        <strain evidence="1 4">JCM 16367</strain>
    </source>
</reference>
<sequence>MPNVVALPNTGQPVQQPGPNELAVLAEVELLPRAAEHPAIVAAAITVAQRLDDPAHAAMTARNAHELRNLLGELKGPRKKTGGRLATVSAMAGKAARRAQ</sequence>
<dbReference type="KEGG" id="mnv:MNVI_07550"/>
<accession>A0A7I7PA24</accession>
<gene>
    <name evidence="2" type="ORF">BST37_08365</name>
    <name evidence="1" type="ORF">MNVI_07550</name>
</gene>
<dbReference type="EMBL" id="AP022583">
    <property type="protein sequence ID" value="BBY05437.1"/>
    <property type="molecule type" value="Genomic_DNA"/>
</dbReference>
<evidence type="ECO:0000313" key="2">
    <source>
        <dbReference type="EMBL" id="ORB15909.1"/>
    </source>
</evidence>
<name>A0A7I7PA24_9MYCO</name>
<evidence type="ECO:0000313" key="1">
    <source>
        <dbReference type="EMBL" id="BBY05437.1"/>
    </source>
</evidence>
<reference evidence="2 3" key="1">
    <citation type="submission" date="2017-02" db="EMBL/GenBank/DDBJ databases">
        <title>The new phylogeny of genus Mycobacterium.</title>
        <authorList>
            <person name="Tortoli E."/>
            <person name="Trovato A."/>
            <person name="Cirillo D.M."/>
        </authorList>
    </citation>
    <scope>NUCLEOTIDE SEQUENCE [LARGE SCALE GENOMIC DNA]</scope>
    <source>
        <strain evidence="2 3">DSM 45145</strain>
    </source>
</reference>